<feature type="transmembrane region" description="Helical" evidence="1">
    <location>
        <begin position="149"/>
        <end position="172"/>
    </location>
</feature>
<feature type="transmembrane region" description="Helical" evidence="1">
    <location>
        <begin position="1160"/>
        <end position="1181"/>
    </location>
</feature>
<reference evidence="2" key="1">
    <citation type="submission" date="2021-01" db="EMBL/GenBank/DDBJ databases">
        <authorList>
            <consortium name="Genoscope - CEA"/>
            <person name="William W."/>
        </authorList>
    </citation>
    <scope>NUCLEOTIDE SEQUENCE</scope>
</reference>
<sequence length="1546" mass="182217">MLVFEFTSQPSKIIHFGSQFLNELMILKCSLLIYSENKTERNSFESFLVYIIRPYTYFIKSDLKSAYTFFIFMLIQIMIIYWCYIIYYRENKKKKSFINVIKKYESHSTLNFFLISLWKTLFILVTEFLGLIILEGCFELLLDEIQDNLFCIICSIIVILEIIVINIFQELFWNQSLHYIPKQLNKIIQQSQLILYAKIFKIITICMFVSQIKYRSQFVLGISIFIALFELYIQLILKIRLERIIIKLNVFMQSLILFVSIQQLYVIFCNTTLSFLWILLSILFFKVICQNYLSESILQRKIFQPNQNQIEQLSFKAKQTIYLYQILSQERNSEYRLINKVLIQKHQQVCSNQSCFCRNEEMIMIKLSHLLLKEQIQEYKLVIQQSKQKSSALFLEYIQLLVQNNKYFEALNITQKLINQFKRKSKHTQNYLIKGQVSLQHELLFKVLQQQILMAIQSSIQNNSLNSAKTLGFRQAIKSYQQKKDSEKIIQNQLDKILKEKIEFLEELSNSHSLHAKTINNKAFKIINHIDQFKQQLILNFKKIPTNSNKGLLLFFQIEILNDLINSQTINTASTLSENQEEMLFVNNIYQQLTNQFNYAKFIIREEGNIELALNNTSSQLNIGKINYSTFNEMVPLSLILHHKQFMKEFITTGQNKFYLNIHQSFLQIQTGIILPIELCMDIQFDQKMNQLIAITFLKEASYINQFHYIIIDNQFMIKEISQILYYEILDYSTYCKMQLYNSSIFSLIPELKDIDLSQDRTLRSCQLFFPSNINKQTSSSLKSQNKSQEYYKGDITINPRIINNKILYYLIEISDFKSERKDMIEIMSLQQDDLDEKEIINIPLEINNLFEQTIPLQIWQQPINSNLESERQPLFVNIDVSESQLQKKNDQVNINIIQNKAGKSSTSEINQKSEKHQEILDDVHSQISSVAAIRKSVYFKQFQLINELIYSKIFPPNIKTFNIIFIIYIIIGIINFSLLIDQVANLKKYQELMVLLKIKYDIYEPIESFLNTRYTIVGLNAALSNKIIAQNEYDQLIKFPRSNLAKGYDDLKVNIMDVIQKREFQSFLKDKYFDAFLYISTNKGNLKNITFRSGILAMLNYQYEYKLAYTIRPLVIDSAYSYYSYKNYIPIFTMFTQFNQDVLNLLYFLISNQQQDLKLLNILFNVLLAFISIGNLIFLIKQRKLKNKFLSLLCQQDKDVMIQESHRLQLLLSQININYNQIYQYSLDIQTFDDKLKTHEKDYYNSINKKGKKVNNQRRNKQLKLINFLQIGIALANFCFLLLINIITIDSIDKYLHKQQKTGLIYSSLSNTGVDVLIIYAQREVLYRIAAFSFLSTQDIQDIYDQIDTSLNQISNFTQQFIQINSNDYLLDENSIKLFHDASTQSICDFLHEKSANFSRSLCPIVLDGVLTKGLIATLNLMQTSIFAEKQVNNFTTREISQVPIKELEGATFTAWVIQELVTDLEQNLQKYSTQLQLSYNFIYAFGIVFQLIFAAFVVLFNSKYEFQSINILKRVVYILPQSILLFDDSFQRQIKIIMKQEKLQ</sequence>
<feature type="transmembrane region" description="Helical" evidence="1">
    <location>
        <begin position="249"/>
        <end position="268"/>
    </location>
</feature>
<keyword evidence="1" id="KW-0812">Transmembrane</keyword>
<keyword evidence="3" id="KW-1185">Reference proteome</keyword>
<evidence type="ECO:0008006" key="4">
    <source>
        <dbReference type="Google" id="ProtNLM"/>
    </source>
</evidence>
<proteinExistence type="predicted"/>
<feature type="transmembrane region" description="Helical" evidence="1">
    <location>
        <begin position="1483"/>
        <end position="1502"/>
    </location>
</feature>
<dbReference type="PANTHER" id="PTHR31600">
    <property type="entry name" value="TINY MACROCYSTS PROTEIN B-RELATED"/>
    <property type="match status" value="1"/>
</dbReference>
<protein>
    <recommendedName>
        <fullName evidence="4">Transmembrane protein</fullName>
    </recommendedName>
</protein>
<feature type="transmembrane region" description="Helical" evidence="1">
    <location>
        <begin position="66"/>
        <end position="88"/>
    </location>
</feature>
<feature type="transmembrane region" description="Helical" evidence="1">
    <location>
        <begin position="218"/>
        <end position="237"/>
    </location>
</feature>
<evidence type="ECO:0000313" key="3">
    <source>
        <dbReference type="Proteomes" id="UP000692954"/>
    </source>
</evidence>
<keyword evidence="1" id="KW-1133">Transmembrane helix</keyword>
<evidence type="ECO:0000313" key="2">
    <source>
        <dbReference type="EMBL" id="CAD8124779.1"/>
    </source>
</evidence>
<dbReference type="OrthoDB" id="317414at2759"/>
<dbReference type="InterPro" id="IPR052994">
    <property type="entry name" value="Tiny_macrocysts_regulators"/>
</dbReference>
<dbReference type="EMBL" id="CAJJDN010000153">
    <property type="protein sequence ID" value="CAD8124779.1"/>
    <property type="molecule type" value="Genomic_DNA"/>
</dbReference>
<feature type="transmembrane region" description="Helical" evidence="1">
    <location>
        <begin position="1266"/>
        <end position="1288"/>
    </location>
</feature>
<name>A0A8S1RCP9_9CILI</name>
<dbReference type="Proteomes" id="UP000692954">
    <property type="component" value="Unassembled WGS sequence"/>
</dbReference>
<gene>
    <name evidence="2" type="ORF">PSON_ATCC_30995.1.T1530116</name>
</gene>
<feature type="transmembrane region" description="Helical" evidence="1">
    <location>
        <begin position="193"/>
        <end position="212"/>
    </location>
</feature>
<evidence type="ECO:0000256" key="1">
    <source>
        <dbReference type="SAM" id="Phobius"/>
    </source>
</evidence>
<dbReference type="PANTHER" id="PTHR31600:SF2">
    <property type="entry name" value="GAMETE ENRICHED GENE 10 PROTEIN-RELATED"/>
    <property type="match status" value="1"/>
</dbReference>
<feature type="transmembrane region" description="Helical" evidence="1">
    <location>
        <begin position="109"/>
        <end position="134"/>
    </location>
</feature>
<keyword evidence="1" id="KW-0472">Membrane</keyword>
<organism evidence="2 3">
    <name type="scientific">Paramecium sonneborni</name>
    <dbReference type="NCBI Taxonomy" id="65129"/>
    <lineage>
        <taxon>Eukaryota</taxon>
        <taxon>Sar</taxon>
        <taxon>Alveolata</taxon>
        <taxon>Ciliophora</taxon>
        <taxon>Intramacronucleata</taxon>
        <taxon>Oligohymenophorea</taxon>
        <taxon>Peniculida</taxon>
        <taxon>Parameciidae</taxon>
        <taxon>Paramecium</taxon>
    </lineage>
</organism>
<accession>A0A8S1RCP9</accession>
<comment type="caution">
    <text evidence="2">The sequence shown here is derived from an EMBL/GenBank/DDBJ whole genome shotgun (WGS) entry which is preliminary data.</text>
</comment>
<feature type="transmembrane region" description="Helical" evidence="1">
    <location>
        <begin position="962"/>
        <end position="981"/>
    </location>
</feature>